<dbReference type="InterPro" id="IPR042231">
    <property type="entry name" value="Cho/carn_acyl_trans_2"/>
</dbReference>
<dbReference type="PANTHER" id="PTHR22589:SF103">
    <property type="entry name" value="CARNITINE O-ACETYL-TRANSFERASE, ISOFORM A-RELATED"/>
    <property type="match status" value="1"/>
</dbReference>
<keyword evidence="11" id="KW-0472">Membrane</keyword>
<feature type="active site" description="Proton acceptor" evidence="18">
    <location>
        <position position="320"/>
    </location>
</feature>
<evidence type="ECO:0000256" key="6">
    <source>
        <dbReference type="ARBA" id="ARBA00022792"/>
    </source>
</evidence>
<dbReference type="InterPro" id="IPR039551">
    <property type="entry name" value="Cho/carn_acyl_trans"/>
</dbReference>
<keyword evidence="5 20" id="KW-0808">Transferase</keyword>
<keyword evidence="4" id="KW-0813">Transport</keyword>
<evidence type="ECO:0000256" key="16">
    <source>
        <dbReference type="ARBA" id="ARBA00066910"/>
    </source>
</evidence>
<evidence type="ECO:0000256" key="8">
    <source>
        <dbReference type="ARBA" id="ARBA00022946"/>
    </source>
</evidence>
<evidence type="ECO:0000256" key="4">
    <source>
        <dbReference type="ARBA" id="ARBA00022448"/>
    </source>
</evidence>
<keyword evidence="12" id="KW-0576">Peroxisome</keyword>
<dbReference type="GO" id="GO:0004092">
    <property type="term" value="F:carnitine O-acetyltransferase activity"/>
    <property type="evidence" value="ECO:0007669"/>
    <property type="project" value="UniProtKB-EC"/>
</dbReference>
<proteinExistence type="inferred from homology"/>
<gene>
    <name evidence="20" type="primary">CAT2_2</name>
    <name evidence="20" type="ORF">H4R18_002045</name>
</gene>
<dbReference type="EC" id="2.3.1.7" evidence="16"/>
<comment type="similarity">
    <text evidence="3">Belongs to the carnitine/choline acetyltransferase family.</text>
</comment>
<comment type="catalytic activity">
    <reaction evidence="14">
        <text>(R)-carnitine + acetyl-CoA = O-acetyl-(R)-carnitine + CoA</text>
        <dbReference type="Rhea" id="RHEA:21136"/>
        <dbReference type="ChEBI" id="CHEBI:16347"/>
        <dbReference type="ChEBI" id="CHEBI:57287"/>
        <dbReference type="ChEBI" id="CHEBI:57288"/>
        <dbReference type="ChEBI" id="CHEBI:57589"/>
        <dbReference type="EC" id="2.3.1.7"/>
    </reaction>
</comment>
<dbReference type="GO" id="GO:0005743">
    <property type="term" value="C:mitochondrial inner membrane"/>
    <property type="evidence" value="ECO:0007669"/>
    <property type="project" value="UniProtKB-SubCell"/>
</dbReference>
<dbReference type="PROSITE" id="PS00439">
    <property type="entry name" value="ACYLTRANSF_C_1"/>
    <property type="match status" value="1"/>
</dbReference>
<sequence>MPTASAGASAPRHELGKLFAQQARLPRLPVPDLESTLAKYAESLEPLLGPGELARSKRLIREFGQSARARELQSRLEARAAEPGRANWLEEWWNDLSYMGYRDPVIPFVSYHYSFKDDPACTRPTQRAARLIAGAIAFRQMVVDGSLPPDMARTDPLCSHSYKFMFNACRVPGIPSDHCRTADYSGNESVVVARNGQFFVFSFVRNGAVLGADEIEATLDRIVEEADSSLPVPVGLLTADGRDAWTRARELLLRVAPENAEALDQIESSAFLVSLEKDRPATREELSRAIWHGDGRSRWFDKPCQFVVCDNARAGFCGEHSMMDGTPTLRLVDYVVAHSLQAPRGAQPPARPADFCALRFHTPAPVVAAVSRAGNTFRASVAKQHLRTLLFTAYGKETIKELGCSPDAYVQMLIQLAHFRLHGRVRPTYEASMTRRFLHGRTETCRSATCESAAWCHAMADPAADGDTRARLLRAALAKHSKLAREAADGRGVDRHLLGLRMLVSRGEPMPSIFEDPAYSYSSHWFLSTSQISSENLASYGWSEVTPRGYGVAYSILKGSLFIHVTCLRNEHGLDADRFVEHFEAAALDVRDMLAAQAQQQTQTQTQ</sequence>
<evidence type="ECO:0000256" key="18">
    <source>
        <dbReference type="PIRSR" id="PIRSR600542-1"/>
    </source>
</evidence>
<comment type="caution">
    <text evidence="20">The sequence shown here is derived from an EMBL/GenBank/DDBJ whole genome shotgun (WGS) entry which is preliminary data.</text>
</comment>
<evidence type="ECO:0000256" key="14">
    <source>
        <dbReference type="ARBA" id="ARBA00052702"/>
    </source>
</evidence>
<dbReference type="EMBL" id="JANBUL010000061">
    <property type="protein sequence ID" value="KAJ2782834.1"/>
    <property type="molecule type" value="Genomic_DNA"/>
</dbReference>
<dbReference type="PANTHER" id="PTHR22589">
    <property type="entry name" value="CARNITINE O-ACYLTRANSFERASE"/>
    <property type="match status" value="1"/>
</dbReference>
<evidence type="ECO:0000256" key="1">
    <source>
        <dbReference type="ARBA" id="ARBA00004275"/>
    </source>
</evidence>
<evidence type="ECO:0000256" key="12">
    <source>
        <dbReference type="ARBA" id="ARBA00023140"/>
    </source>
</evidence>
<accession>A0A9W8HJL6</accession>
<keyword evidence="21" id="KW-1185">Reference proteome</keyword>
<evidence type="ECO:0000313" key="20">
    <source>
        <dbReference type="EMBL" id="KAJ2782834.1"/>
    </source>
</evidence>
<dbReference type="GO" id="GO:0006631">
    <property type="term" value="P:fatty acid metabolic process"/>
    <property type="evidence" value="ECO:0007669"/>
    <property type="project" value="UniProtKB-KW"/>
</dbReference>
<keyword evidence="8" id="KW-0809">Transit peptide</keyword>
<dbReference type="OrthoDB" id="240216at2759"/>
<keyword evidence="13 20" id="KW-0012">Acyltransferase</keyword>
<evidence type="ECO:0000313" key="21">
    <source>
        <dbReference type="Proteomes" id="UP001140217"/>
    </source>
</evidence>
<comment type="subcellular location">
    <subcellularLocation>
        <location evidence="2">Mitochondrion inner membrane</location>
        <topology evidence="2">Peripheral membrane protein</topology>
        <orientation evidence="2">Matrix side</orientation>
    </subcellularLocation>
    <subcellularLocation>
        <location evidence="1">Peroxisome</location>
    </subcellularLocation>
</comment>
<dbReference type="InterPro" id="IPR000542">
    <property type="entry name" value="Carn_acyl_trans"/>
</dbReference>
<keyword evidence="10" id="KW-0496">Mitochondrion</keyword>
<evidence type="ECO:0000256" key="11">
    <source>
        <dbReference type="ARBA" id="ARBA00023136"/>
    </source>
</evidence>
<feature type="domain" description="Choline/carnitine acyltransferase" evidence="19">
    <location>
        <begin position="28"/>
        <end position="584"/>
    </location>
</feature>
<dbReference type="Gene3D" id="3.30.559.10">
    <property type="entry name" value="Chloramphenicol acetyltransferase-like domain"/>
    <property type="match status" value="1"/>
</dbReference>
<keyword evidence="9" id="KW-0443">Lipid metabolism</keyword>
<name>A0A9W8HJL6_9FUNG</name>
<dbReference type="Gene3D" id="3.30.559.70">
    <property type="entry name" value="Choline/Carnitine o-acyltransferase, domain 2"/>
    <property type="match status" value="1"/>
</dbReference>
<evidence type="ECO:0000256" key="10">
    <source>
        <dbReference type="ARBA" id="ARBA00023128"/>
    </source>
</evidence>
<evidence type="ECO:0000256" key="5">
    <source>
        <dbReference type="ARBA" id="ARBA00022679"/>
    </source>
</evidence>
<evidence type="ECO:0000256" key="2">
    <source>
        <dbReference type="ARBA" id="ARBA00004443"/>
    </source>
</evidence>
<protein>
    <recommendedName>
        <fullName evidence="17">Carnitine O-acetyltransferase, mitochondrial</fullName>
        <ecNumber evidence="16">2.3.1.7</ecNumber>
    </recommendedName>
</protein>
<dbReference type="Pfam" id="PF00755">
    <property type="entry name" value="Carn_acyltransf"/>
    <property type="match status" value="1"/>
</dbReference>
<organism evidence="20 21">
    <name type="scientific">Coemansia javaensis</name>
    <dbReference type="NCBI Taxonomy" id="2761396"/>
    <lineage>
        <taxon>Eukaryota</taxon>
        <taxon>Fungi</taxon>
        <taxon>Fungi incertae sedis</taxon>
        <taxon>Zoopagomycota</taxon>
        <taxon>Kickxellomycotina</taxon>
        <taxon>Kickxellomycetes</taxon>
        <taxon>Kickxellales</taxon>
        <taxon>Kickxellaceae</taxon>
        <taxon>Coemansia</taxon>
    </lineage>
</organism>
<evidence type="ECO:0000256" key="3">
    <source>
        <dbReference type="ARBA" id="ARBA00005232"/>
    </source>
</evidence>
<dbReference type="AlphaFoldDB" id="A0A9W8HJL6"/>
<dbReference type="GO" id="GO:0009437">
    <property type="term" value="P:carnitine metabolic process"/>
    <property type="evidence" value="ECO:0007669"/>
    <property type="project" value="TreeGrafter"/>
</dbReference>
<reference evidence="20" key="1">
    <citation type="submission" date="2022-07" db="EMBL/GenBank/DDBJ databases">
        <title>Phylogenomic reconstructions and comparative analyses of Kickxellomycotina fungi.</title>
        <authorList>
            <person name="Reynolds N.K."/>
            <person name="Stajich J.E."/>
            <person name="Barry K."/>
            <person name="Grigoriev I.V."/>
            <person name="Crous P."/>
            <person name="Smith M.E."/>
        </authorList>
    </citation>
    <scope>NUCLEOTIDE SEQUENCE</scope>
    <source>
        <strain evidence="20">NBRC 105414</strain>
    </source>
</reference>
<dbReference type="InterPro" id="IPR023213">
    <property type="entry name" value="CAT-like_dom_sf"/>
</dbReference>
<evidence type="ECO:0000256" key="13">
    <source>
        <dbReference type="ARBA" id="ARBA00023315"/>
    </source>
</evidence>
<dbReference type="Proteomes" id="UP001140217">
    <property type="component" value="Unassembled WGS sequence"/>
</dbReference>
<dbReference type="SUPFAM" id="SSF52777">
    <property type="entry name" value="CoA-dependent acyltransferases"/>
    <property type="match status" value="2"/>
</dbReference>
<evidence type="ECO:0000256" key="7">
    <source>
        <dbReference type="ARBA" id="ARBA00022832"/>
    </source>
</evidence>
<evidence type="ECO:0000256" key="15">
    <source>
        <dbReference type="ARBA" id="ARBA00053195"/>
    </source>
</evidence>
<comment type="function">
    <text evidence="15">Carnitine acetylase is specific for short chain fatty acids. Carnitine acetylase seems to affect the flux through the pyruvate dehydrogenase complex. It may be involved as well in the transport of acetyl-CoA into mitochondria.</text>
</comment>
<dbReference type="FunFam" id="3.30.559.70:FF:000007">
    <property type="entry name" value="Carnitine O-acetyltransferase, mitochondrial"/>
    <property type="match status" value="1"/>
</dbReference>
<keyword evidence="6" id="KW-0999">Mitochondrion inner membrane</keyword>
<keyword evidence="7" id="KW-0276">Fatty acid metabolism</keyword>
<dbReference type="GO" id="GO:0005777">
    <property type="term" value="C:peroxisome"/>
    <property type="evidence" value="ECO:0007669"/>
    <property type="project" value="UniProtKB-SubCell"/>
</dbReference>
<evidence type="ECO:0000259" key="19">
    <source>
        <dbReference type="Pfam" id="PF00755"/>
    </source>
</evidence>
<evidence type="ECO:0000256" key="9">
    <source>
        <dbReference type="ARBA" id="ARBA00023098"/>
    </source>
</evidence>
<evidence type="ECO:0000256" key="17">
    <source>
        <dbReference type="ARBA" id="ARBA00073438"/>
    </source>
</evidence>